<proteinExistence type="predicted"/>
<evidence type="ECO:0008006" key="3">
    <source>
        <dbReference type="Google" id="ProtNLM"/>
    </source>
</evidence>
<dbReference type="STRING" id="1217970.SAMN05444002_0470"/>
<reference evidence="2" key="1">
    <citation type="submission" date="2016-11" db="EMBL/GenBank/DDBJ databases">
        <authorList>
            <person name="Varghese N."/>
            <person name="Submissions S."/>
        </authorList>
    </citation>
    <scope>NUCLEOTIDE SEQUENCE [LARGE SCALE GENOMIC DNA]</scope>
    <source>
        <strain evidence="2">DSM 29440</strain>
    </source>
</reference>
<name>A0A1N6E8Y4_9RHOB</name>
<evidence type="ECO:0000313" key="2">
    <source>
        <dbReference type="Proteomes" id="UP000184932"/>
    </source>
</evidence>
<organism evidence="1 2">
    <name type="scientific">Vannielia litorea</name>
    <dbReference type="NCBI Taxonomy" id="1217970"/>
    <lineage>
        <taxon>Bacteria</taxon>
        <taxon>Pseudomonadati</taxon>
        <taxon>Pseudomonadota</taxon>
        <taxon>Alphaproteobacteria</taxon>
        <taxon>Rhodobacterales</taxon>
        <taxon>Paracoccaceae</taxon>
        <taxon>Vannielia</taxon>
    </lineage>
</organism>
<dbReference type="OrthoDB" id="7869201at2"/>
<dbReference type="EMBL" id="FSRL01000001">
    <property type="protein sequence ID" value="SIN79490.1"/>
    <property type="molecule type" value="Genomic_DNA"/>
</dbReference>
<sequence length="101" mass="11075">MSPFFNPAAMMRLQMQYAQMTLEASAVIWMRMLGMAGAWNVTPGENARMVREKQLAFVKAAEAATLAALGGRDVAAAALRPVRQKTRSNVRRLGRRGPKLG</sequence>
<accession>A0A1N6E8Y4</accession>
<dbReference type="RefSeq" id="WP_074254653.1">
    <property type="nucleotide sequence ID" value="NZ_FSRL01000001.1"/>
</dbReference>
<evidence type="ECO:0000313" key="1">
    <source>
        <dbReference type="EMBL" id="SIN79490.1"/>
    </source>
</evidence>
<gene>
    <name evidence="1" type="ORF">SAMN05444002_0470</name>
</gene>
<keyword evidence="2" id="KW-1185">Reference proteome</keyword>
<dbReference type="Proteomes" id="UP000184932">
    <property type="component" value="Unassembled WGS sequence"/>
</dbReference>
<protein>
    <recommendedName>
        <fullName evidence="3">Antifreeze protein</fullName>
    </recommendedName>
</protein>
<dbReference type="AlphaFoldDB" id="A0A1N6E8Y4"/>